<dbReference type="InterPro" id="IPR006141">
    <property type="entry name" value="Intein_N"/>
</dbReference>
<dbReference type="SUPFAM" id="SSF55608">
    <property type="entry name" value="Homing endonucleases"/>
    <property type="match status" value="1"/>
</dbReference>
<dbReference type="GO" id="GO:0004519">
    <property type="term" value="F:endonuclease activity"/>
    <property type="evidence" value="ECO:0007669"/>
    <property type="project" value="InterPro"/>
</dbReference>
<dbReference type="Gene3D" id="2.170.16.10">
    <property type="entry name" value="Hedgehog/Intein (Hint) domain"/>
    <property type="match status" value="2"/>
</dbReference>
<dbReference type="InterPro" id="IPR030934">
    <property type="entry name" value="Intein_C"/>
</dbReference>
<protein>
    <recommendedName>
        <fullName evidence="3">DOD-type homing endonuclease domain-containing protein</fullName>
    </recommendedName>
</protein>
<dbReference type="GO" id="GO:0032259">
    <property type="term" value="P:methylation"/>
    <property type="evidence" value="ECO:0007669"/>
    <property type="project" value="UniProtKB-KW"/>
</dbReference>
<dbReference type="PROSITE" id="PS50817">
    <property type="entry name" value="INTEIN_N_TER"/>
    <property type="match status" value="1"/>
</dbReference>
<proteinExistence type="predicted"/>
<dbReference type="AlphaFoldDB" id="A0A2U2DGA3"/>
<dbReference type="GO" id="GO:0003886">
    <property type="term" value="F:DNA (cytosine-5-)-methyltransferase activity"/>
    <property type="evidence" value="ECO:0007669"/>
    <property type="project" value="UniProtKB-EC"/>
</dbReference>
<accession>A0A2U2DGA3</accession>
<dbReference type="Gene3D" id="3.10.28.10">
    <property type="entry name" value="Homing endonucleases"/>
    <property type="match status" value="1"/>
</dbReference>
<dbReference type="Proteomes" id="UP000245252">
    <property type="component" value="Unassembled WGS sequence"/>
</dbReference>
<dbReference type="Gene3D" id="3.40.50.150">
    <property type="entry name" value="Vaccinia Virus protein VP39"/>
    <property type="match status" value="2"/>
</dbReference>
<reference evidence="4 5" key="1">
    <citation type="submission" date="2018-05" db="EMBL/GenBank/DDBJ databases">
        <title>The draft genome of strain NS-104.</title>
        <authorList>
            <person name="Hang P."/>
            <person name="Jiang J."/>
        </authorList>
    </citation>
    <scope>NUCLEOTIDE SEQUENCE [LARGE SCALE GENOMIC DNA]</scope>
    <source>
        <strain evidence="4 5">NS-104</strain>
    </source>
</reference>
<evidence type="ECO:0000313" key="5">
    <source>
        <dbReference type="Proteomes" id="UP000245252"/>
    </source>
</evidence>
<dbReference type="InterPro" id="IPR027434">
    <property type="entry name" value="Homing_endonucl"/>
</dbReference>
<dbReference type="InterPro" id="IPR006142">
    <property type="entry name" value="INTEIN"/>
</dbReference>
<dbReference type="InterPro" id="IPR004860">
    <property type="entry name" value="LAGLIDADG_dom"/>
</dbReference>
<sequence>MKHDNDNNTGLRFLSVCSGIEAASVAWHPLGWKAVAYSEIEKFPSAVLAHHYPDVPNLGDFTKIDTTTLGRVDILAGGTPCFTAGHMVLSAKGYVPIEEIRVGDEVVTHKGRLRTVVRIGNERKEVGVLTGVGMCEPITCTADHPFLSVEWRNQNTRRDNLYTKVEHCGHPEWVAAKDMPGRQWCQLLSHDNDNRAPESAKFDVKTAMYIAGMYLGDGWIRRHDGKAKKSVVLGINPGKYVKLKAAIGNAVHTVSHERTTVRVSIHDTAFADWLEAEFAHYSHMKTVPSWVMGHSFRGEFLRGFLDTDGSVTNDGKVSISTTSRPVAYGISDLMAAEGYVSSVALVETPDTCVIEGRTCNQRDYYQVRAYPQPMSRKSRVRHGMMLRTVSGFTPVGEETVFNIEVDEDHSYVVQSAVVHNCQAFSVAGLRQSLADARGNLSLEFVRLAHELADRNGLRNAVWENVVGVLSTKDNAFGCFLAGLVGADAPIDPPARGKWPRHGMVSGPKGRAAWAVKDAQFFGVAQRRRRVLVVADFGNGADPAAVLFEPESVCRHPPTRGEAGKDVAGFATGGLGSCGELTPSASIAPCLRARSNASHRLDTEAVVAYAPEIARCDATREGSSQDYETTTMVAVQTLDGSDVARTLSARHDGSPCVDRGPDAVVCFTAKDYGGDAQFDLSPTLRAGGFTGSHANAGVMPAICEVRPINTQVGLRHQSLGERTGLGIGDDGDPSFTLSKSHSHAVQVSSAVRRLTPMECERLQGFEDNYTRIPIKHYATQKITKNRPADMWEKDLNGGWWLMAADGPRYKSLGNSWAVPKFQWLGMRIQASMPANDNLNASPRLAA</sequence>
<dbReference type="OrthoDB" id="9813719at2"/>
<dbReference type="Gene3D" id="3.90.120.10">
    <property type="entry name" value="DNA Methylase, subunit A, domain 2"/>
    <property type="match status" value="1"/>
</dbReference>
<dbReference type="NCBIfam" id="TIGR01443">
    <property type="entry name" value="intein_Cterm"/>
    <property type="match status" value="1"/>
</dbReference>
<gene>
    <name evidence="4" type="ORF">DEM27_31655</name>
</gene>
<dbReference type="SUPFAM" id="SSF53335">
    <property type="entry name" value="S-adenosyl-L-methionine-dependent methyltransferases"/>
    <property type="match status" value="2"/>
</dbReference>
<comment type="caution">
    <text evidence="4">The sequence shown here is derived from an EMBL/GenBank/DDBJ whole genome shotgun (WGS) entry which is preliminary data.</text>
</comment>
<dbReference type="InterPro" id="IPR004042">
    <property type="entry name" value="Intein_endonuc_central"/>
</dbReference>
<dbReference type="Pfam" id="PF13403">
    <property type="entry name" value="Hint_2"/>
    <property type="match status" value="1"/>
</dbReference>
<dbReference type="GO" id="GO:0009307">
    <property type="term" value="P:DNA restriction-modification system"/>
    <property type="evidence" value="ECO:0007669"/>
    <property type="project" value="UniProtKB-KW"/>
</dbReference>
<evidence type="ECO:0000259" key="3">
    <source>
        <dbReference type="PROSITE" id="PS50819"/>
    </source>
</evidence>
<dbReference type="SUPFAM" id="SSF51294">
    <property type="entry name" value="Hedgehog/intein (Hint) domain"/>
    <property type="match status" value="1"/>
</dbReference>
<dbReference type="InterPro" id="IPR029063">
    <property type="entry name" value="SAM-dependent_MTases_sf"/>
</dbReference>
<dbReference type="EMBL" id="QFBC01000028">
    <property type="protein sequence ID" value="PWE52298.1"/>
    <property type="molecule type" value="Genomic_DNA"/>
</dbReference>
<dbReference type="Pfam" id="PF14528">
    <property type="entry name" value="LAGLIDADG_3"/>
    <property type="match status" value="1"/>
</dbReference>
<name>A0A2U2DGA3_9HYPH</name>
<dbReference type="GO" id="GO:0016539">
    <property type="term" value="P:intein-mediated protein splicing"/>
    <property type="evidence" value="ECO:0007669"/>
    <property type="project" value="InterPro"/>
</dbReference>
<keyword evidence="1" id="KW-0068">Autocatalytic cleavage</keyword>
<feature type="domain" description="DOD-type homing endonuclease" evidence="3">
    <location>
        <begin position="210"/>
        <end position="339"/>
    </location>
</feature>
<organism evidence="4 5">
    <name type="scientific">Metarhizobium album</name>
    <dbReference type="NCBI Taxonomy" id="2182425"/>
    <lineage>
        <taxon>Bacteria</taxon>
        <taxon>Pseudomonadati</taxon>
        <taxon>Pseudomonadota</taxon>
        <taxon>Alphaproteobacteria</taxon>
        <taxon>Hyphomicrobiales</taxon>
        <taxon>Rhizobiaceae</taxon>
        <taxon>Metarhizobium</taxon>
    </lineage>
</organism>
<evidence type="ECO:0000256" key="1">
    <source>
        <dbReference type="ARBA" id="ARBA00022813"/>
    </source>
</evidence>
<evidence type="ECO:0000313" key="4">
    <source>
        <dbReference type="EMBL" id="PWE52298.1"/>
    </source>
</evidence>
<dbReference type="PROSITE" id="PS50818">
    <property type="entry name" value="INTEIN_C_TER"/>
    <property type="match status" value="1"/>
</dbReference>
<keyword evidence="2" id="KW-0651">Protein splicing</keyword>
<dbReference type="RefSeq" id="WP_109462221.1">
    <property type="nucleotide sequence ID" value="NZ_QFBC01000028.1"/>
</dbReference>
<keyword evidence="5" id="KW-1185">Reference proteome</keyword>
<dbReference type="InterPro" id="IPR028992">
    <property type="entry name" value="Hedgehog/Intein_dom"/>
</dbReference>
<evidence type="ECO:0000256" key="2">
    <source>
        <dbReference type="ARBA" id="ARBA00023000"/>
    </source>
</evidence>
<dbReference type="PRINTS" id="PR00379">
    <property type="entry name" value="INTEIN"/>
</dbReference>
<dbReference type="PROSITE" id="PS50819">
    <property type="entry name" value="INTEIN_ENDONUCLEASE"/>
    <property type="match status" value="1"/>
</dbReference>
<dbReference type="InterPro" id="IPR036844">
    <property type="entry name" value="Hint_dom_sf"/>
</dbReference>